<dbReference type="Pfam" id="PF23556">
    <property type="entry name" value="TPR_Vps41"/>
    <property type="match status" value="1"/>
</dbReference>
<dbReference type="Proteomes" id="UP001498398">
    <property type="component" value="Unassembled WGS sequence"/>
</dbReference>
<evidence type="ECO:0000256" key="5">
    <source>
        <dbReference type="SAM" id="MobiDB-lite"/>
    </source>
</evidence>
<dbReference type="InterPro" id="IPR036322">
    <property type="entry name" value="WD40_repeat_dom_sf"/>
</dbReference>
<evidence type="ECO:0000256" key="3">
    <source>
        <dbReference type="ARBA" id="ARBA00022927"/>
    </source>
</evidence>
<dbReference type="SUPFAM" id="SSF50978">
    <property type="entry name" value="WD40 repeat-like"/>
    <property type="match status" value="1"/>
</dbReference>
<dbReference type="EMBL" id="JBANRG010000024">
    <property type="protein sequence ID" value="KAK7454562.1"/>
    <property type="molecule type" value="Genomic_DNA"/>
</dbReference>
<dbReference type="PIRSF" id="PIRSF028921">
    <property type="entry name" value="VPS41"/>
    <property type="match status" value="1"/>
</dbReference>
<feature type="region of interest" description="Disordered" evidence="5">
    <location>
        <begin position="365"/>
        <end position="400"/>
    </location>
</feature>
<dbReference type="InterPro" id="IPR045111">
    <property type="entry name" value="Vps41/Vps8"/>
</dbReference>
<feature type="compositionally biased region" description="Polar residues" evidence="5">
    <location>
        <begin position="365"/>
        <end position="379"/>
    </location>
</feature>
<keyword evidence="8" id="KW-1185">Reference proteome</keyword>
<feature type="domain" description="Vps41 beta-propeller" evidence="6">
    <location>
        <begin position="92"/>
        <end position="345"/>
    </location>
</feature>
<dbReference type="InterPro" id="IPR011990">
    <property type="entry name" value="TPR-like_helical_dom_sf"/>
</dbReference>
<name>A0ABR1J9X6_9AGAR</name>
<comment type="caution">
    <text evidence="7">The sequence shown here is derived from an EMBL/GenBank/DDBJ whole genome shotgun (WGS) entry which is preliminary data.</text>
</comment>
<evidence type="ECO:0000256" key="4">
    <source>
        <dbReference type="PROSITE-ProRule" id="PRU01006"/>
    </source>
</evidence>
<evidence type="ECO:0000256" key="1">
    <source>
        <dbReference type="ARBA" id="ARBA00009582"/>
    </source>
</evidence>
<accession>A0ABR1J9X6</accession>
<dbReference type="InterPro" id="IPR015943">
    <property type="entry name" value="WD40/YVTN_repeat-like_dom_sf"/>
</dbReference>
<gene>
    <name evidence="7" type="primary">VPS41</name>
    <name evidence="7" type="ORF">VKT23_011314</name>
</gene>
<evidence type="ECO:0000259" key="6">
    <source>
        <dbReference type="Pfam" id="PF23411"/>
    </source>
</evidence>
<dbReference type="Pfam" id="PF23411">
    <property type="entry name" value="Beta-prop_Vps41"/>
    <property type="match status" value="1"/>
</dbReference>
<feature type="compositionally biased region" description="Acidic residues" evidence="5">
    <location>
        <begin position="51"/>
        <end position="89"/>
    </location>
</feature>
<keyword evidence="3" id="KW-0653">Protein transport</keyword>
<dbReference type="InterPro" id="IPR000547">
    <property type="entry name" value="Clathrin_H-chain/VPS_repeat"/>
</dbReference>
<dbReference type="InterPro" id="IPR016902">
    <property type="entry name" value="Vps41"/>
</dbReference>
<protein>
    <submittedName>
        <fullName evidence="7">Vacuolar protein sorting-associated protein 41</fullName>
    </submittedName>
</protein>
<dbReference type="PROSITE" id="PS50236">
    <property type="entry name" value="CHCR"/>
    <property type="match status" value="1"/>
</dbReference>
<dbReference type="SMART" id="SM00299">
    <property type="entry name" value="CLH"/>
    <property type="match status" value="1"/>
</dbReference>
<evidence type="ECO:0000256" key="2">
    <source>
        <dbReference type="ARBA" id="ARBA00022448"/>
    </source>
</evidence>
<keyword evidence="2" id="KW-0813">Transport</keyword>
<evidence type="ECO:0000313" key="8">
    <source>
        <dbReference type="Proteomes" id="UP001498398"/>
    </source>
</evidence>
<feature type="repeat" description="CHCR" evidence="4">
    <location>
        <begin position="784"/>
        <end position="931"/>
    </location>
</feature>
<reference evidence="7 8" key="1">
    <citation type="submission" date="2024-01" db="EMBL/GenBank/DDBJ databases">
        <title>A draft genome for the cacao thread blight pathogen Marasmiellus scandens.</title>
        <authorList>
            <person name="Baruah I.K."/>
            <person name="Leung J."/>
            <person name="Bukari Y."/>
            <person name="Amoako-Attah I."/>
            <person name="Meinhardt L.W."/>
            <person name="Bailey B.A."/>
            <person name="Cohen S.P."/>
        </authorList>
    </citation>
    <scope>NUCLEOTIDE SEQUENCE [LARGE SCALE GENOMIC DNA]</scope>
    <source>
        <strain evidence="7 8">GH-19</strain>
    </source>
</reference>
<sequence length="1094" mass="122554">MPLTVDEAGNGDQHVEKEFASEIPAKMSPEHEHEDADETDGTSSGGGHQEETEDDSGEDEEEEVEEDEENEEDEEDEDEDEDGEDEDEEPALKYERIGGLIPDLLKKDSASALAIASKFIVLGTHAGVVHLLDISGNLIKSYKRHMASVSDIFVDETSEFIATSSIDGQVSIISLSTKEHYNFDLRRPMLTVCLEPSFSKHSTRSFVCGGLAGSLLLYEKSWFGHTSSTLHLNEGPIYVARWQGRLIAWANDLGVKIYDTVSKSRITFIDRPPGSPRADLFRCTLRWQDDNTLLIAWADHIKVTRIRERGRIPASAIGTDTNVSPFVAEITAVFRLDCMAAGLVSHPLPSANSSGLNLDTPYQLQQRPASIVSQTPSETSTSRSVRSKASSSKHPSSQPTSLLILAYTPPDPSLFSDSTALEVIPTDKAQQARLQADRPELRIISRKGEELAADALSVTDYRRWQCNDYILCEIDADSELALGLEQGGKERFKSYVVLSPKDLILVRPRDRMDHVAWLIEKGLYEEALTDIEDIESLGLGISDTDVKGTAKKGVEQDQIKRRLEVNGIGLNSKEIGQKYIEHLVSQGNFAKAASLTPKVCARDPKRWEHWIFVFAEKNRLREVIPYVPTDKPRLDRLVYEMMVGYFLVGDRKTLLQVIREWPRDIYDIAAVIVAVYAELEKVDKDKSLAVGAGLSEEAETLMECLAELYTSNRQPGKALSFYLRLRRPNVFNLIRENNLYTDVKDQVLQLVEFDMQLQEKNKLKVNGAVVEADSVEVERKGEAIELLVNNVHSIPIGRVVQQLHAKPRYLFLYLDAIVNKDPNLLVGFSDLQDLQVELYADYARPRLIDFLRSSTEYNLEKAYKVCQDKDLIPEMVFLLGRAGDNKRALTLIIERLGDVHRAIDFAKEQADDDLWEDLLRYSETRPAFIRGLLENVGSEINPIRLIRRIKNGLEIPGLKEALIKILQDFHLQISLLEGCQTIIDGDSSDLSKQLQRNQSGGFFLTAKATCLICTKPLQENPQRLVLLFLCRHTVHAACVSGGQDIPQQPDAILRGMGMTDLSGRGLSGKIAFESTVRARLKRGCPVCHRNQEGM</sequence>
<organism evidence="7 8">
    <name type="scientific">Marasmiellus scandens</name>
    <dbReference type="NCBI Taxonomy" id="2682957"/>
    <lineage>
        <taxon>Eukaryota</taxon>
        <taxon>Fungi</taxon>
        <taxon>Dikarya</taxon>
        <taxon>Basidiomycota</taxon>
        <taxon>Agaricomycotina</taxon>
        <taxon>Agaricomycetes</taxon>
        <taxon>Agaricomycetidae</taxon>
        <taxon>Agaricales</taxon>
        <taxon>Marasmiineae</taxon>
        <taxon>Omphalotaceae</taxon>
        <taxon>Marasmiellus</taxon>
    </lineage>
</organism>
<comment type="similarity">
    <text evidence="1">Belongs to the VPS41 family.</text>
</comment>
<dbReference type="PANTHER" id="PTHR12616">
    <property type="entry name" value="VACUOLAR PROTEIN SORTING VPS41"/>
    <property type="match status" value="1"/>
</dbReference>
<feature type="region of interest" description="Disordered" evidence="5">
    <location>
        <begin position="1"/>
        <end position="95"/>
    </location>
</feature>
<feature type="compositionally biased region" description="Low complexity" evidence="5">
    <location>
        <begin position="380"/>
        <end position="400"/>
    </location>
</feature>
<evidence type="ECO:0000313" key="7">
    <source>
        <dbReference type="EMBL" id="KAK7454562.1"/>
    </source>
</evidence>
<dbReference type="Gene3D" id="1.25.40.10">
    <property type="entry name" value="Tetratricopeptide repeat domain"/>
    <property type="match status" value="1"/>
</dbReference>
<proteinExistence type="inferred from homology"/>
<dbReference type="PANTHER" id="PTHR12616:SF1">
    <property type="entry name" value="VACUOLAR PROTEIN SORTING-ASSOCIATED PROTEIN 41 HOMOLOG"/>
    <property type="match status" value="1"/>
</dbReference>
<dbReference type="InterPro" id="IPR057780">
    <property type="entry name" value="Beta-prop_Vps41"/>
</dbReference>
<dbReference type="Gene3D" id="2.130.10.10">
    <property type="entry name" value="YVTN repeat-like/Quinoprotein amine dehydrogenase"/>
    <property type="match status" value="1"/>
</dbReference>